<dbReference type="SUPFAM" id="SSF56112">
    <property type="entry name" value="Protein kinase-like (PK-like)"/>
    <property type="match status" value="1"/>
</dbReference>
<dbReference type="InterPro" id="IPR002575">
    <property type="entry name" value="Aminoglycoside_PTrfase"/>
</dbReference>
<dbReference type="Gene3D" id="1.25.40.10">
    <property type="entry name" value="Tetratricopeptide repeat domain"/>
    <property type="match status" value="1"/>
</dbReference>
<keyword evidence="3" id="KW-1185">Reference proteome</keyword>
<gene>
    <name evidence="2" type="ORF">BBEV_0394</name>
</gene>
<dbReference type="Gene3D" id="3.90.1200.10">
    <property type="match status" value="1"/>
</dbReference>
<feature type="domain" description="Aminoglycoside phosphotransferase" evidence="1">
    <location>
        <begin position="338"/>
        <end position="413"/>
    </location>
</feature>
<protein>
    <recommendedName>
        <fullName evidence="1">Aminoglycoside phosphotransferase domain-containing protein</fullName>
    </recommendedName>
</protein>
<evidence type="ECO:0000313" key="3">
    <source>
        <dbReference type="Proteomes" id="UP000094463"/>
    </source>
</evidence>
<dbReference type="RefSeq" id="WP_069363927.1">
    <property type="nucleotide sequence ID" value="NZ_CP012502.1"/>
</dbReference>
<reference evidence="2 3" key="1">
    <citation type="submission" date="2015-08" db="EMBL/GenBank/DDBJ databases">
        <title>The complete genome sequence of Bacillus beveridgei MLTeJB.</title>
        <authorList>
            <person name="Hanson T.E."/>
            <person name="Mesa C."/>
            <person name="Basesman S.M."/>
            <person name="Oremland R.S."/>
        </authorList>
    </citation>
    <scope>NUCLEOTIDE SEQUENCE [LARGE SCALE GENOMIC DNA]</scope>
    <source>
        <strain evidence="2 3">MLTeJB</strain>
    </source>
</reference>
<dbReference type="OrthoDB" id="9800774at2"/>
<dbReference type="InterPro" id="IPR011009">
    <property type="entry name" value="Kinase-like_dom_sf"/>
</dbReference>
<proteinExistence type="predicted"/>
<dbReference type="InterPro" id="IPR011990">
    <property type="entry name" value="TPR-like_helical_dom_sf"/>
</dbReference>
<dbReference type="Pfam" id="PF01636">
    <property type="entry name" value="APH"/>
    <property type="match status" value="1"/>
</dbReference>
<name>A0A1D7QS22_9BACI</name>
<dbReference type="Proteomes" id="UP000094463">
    <property type="component" value="Chromosome"/>
</dbReference>
<evidence type="ECO:0000313" key="2">
    <source>
        <dbReference type="EMBL" id="AOM81788.1"/>
    </source>
</evidence>
<evidence type="ECO:0000259" key="1">
    <source>
        <dbReference type="Pfam" id="PF01636"/>
    </source>
</evidence>
<dbReference type="EMBL" id="CP012502">
    <property type="protein sequence ID" value="AOM81788.1"/>
    <property type="molecule type" value="Genomic_DNA"/>
</dbReference>
<dbReference type="KEGG" id="bbev:BBEV_0394"/>
<organism evidence="2 3">
    <name type="scientific">Salisediminibacterium beveridgei</name>
    <dbReference type="NCBI Taxonomy" id="632773"/>
    <lineage>
        <taxon>Bacteria</taxon>
        <taxon>Bacillati</taxon>
        <taxon>Bacillota</taxon>
        <taxon>Bacilli</taxon>
        <taxon>Bacillales</taxon>
        <taxon>Bacillaceae</taxon>
        <taxon>Salisediminibacterium</taxon>
    </lineage>
</organism>
<dbReference type="SUPFAM" id="SSF48452">
    <property type="entry name" value="TPR-like"/>
    <property type="match status" value="1"/>
</dbReference>
<sequence>MLWFRKEQKEKKKEKVYAQIRAAQEYRRESEFELAERSLNKALKIGEEQSVVYRAFGWLFLRSGHPKRAEKSLRYSLKLDGISPEADENIGPVLIELTLKNGRPEEAWDMGMAYLKNNMNVKVLYLLTGLALKSGEANEELNEYWRAFLVVSEERAYLKKVFWIYCRTFQLNELYSDGLGVKEQLMKISDHEQIEMLHHRKALIRKVWIDGEPMFEKPLKKGSEALLRGGLFYRYMASGLSDVVPEEKREIITKVYHVFYSEFIEHKPVVKNQVFHREAVAILRRINELEIRPEYERRLGSMVHHGYVKSKRDQLPTSVEILKNHTFVRHDAELSGGLTKMQEQMERLLKDFDEAELVLSHGDFHVANILRDTVNDRLVVVDWDVSGLLPLGFDLGSYLGHLRSPVAIEQLAKLYLEESAFRAKYDWEEWRYMVALMMAVRHIPSVTDKKTGEALESSIRDHYRQLYNIVSFLTDAMR</sequence>
<accession>A0A1D7QS22</accession>
<dbReference type="AlphaFoldDB" id="A0A1D7QS22"/>